<protein>
    <submittedName>
        <fullName evidence="3">Acyltransferase</fullName>
    </submittedName>
</protein>
<feature type="domain" description="Acyltransferase 3" evidence="2">
    <location>
        <begin position="8"/>
        <end position="300"/>
    </location>
</feature>
<accession>A0ABS6T3G1</accession>
<keyword evidence="1" id="KW-0812">Transmembrane</keyword>
<dbReference type="Pfam" id="PF01757">
    <property type="entry name" value="Acyl_transf_3"/>
    <property type="match status" value="1"/>
</dbReference>
<gene>
    <name evidence="3" type="ORF">KJP28_12755</name>
</gene>
<keyword evidence="1" id="KW-1133">Transmembrane helix</keyword>
<feature type="transmembrane region" description="Helical" evidence="1">
    <location>
        <begin position="142"/>
        <end position="159"/>
    </location>
</feature>
<feature type="transmembrane region" description="Helical" evidence="1">
    <location>
        <begin position="26"/>
        <end position="47"/>
    </location>
</feature>
<feature type="transmembrane region" description="Helical" evidence="1">
    <location>
        <begin position="286"/>
        <end position="304"/>
    </location>
</feature>
<evidence type="ECO:0000313" key="3">
    <source>
        <dbReference type="EMBL" id="MBV7379795.1"/>
    </source>
</evidence>
<dbReference type="PANTHER" id="PTHR23028">
    <property type="entry name" value="ACETYLTRANSFERASE"/>
    <property type="match status" value="1"/>
</dbReference>
<keyword evidence="1" id="KW-0472">Membrane</keyword>
<dbReference type="GO" id="GO:0016746">
    <property type="term" value="F:acyltransferase activity"/>
    <property type="evidence" value="ECO:0007669"/>
    <property type="project" value="UniProtKB-KW"/>
</dbReference>
<sequence>MPIGPGQFRLFLALCVCVSHLSRVNIGETAVCLFFMLSGYWVVRMYHEKYANLQFPNATFLISRFLRIWLLYSVCTVVSIAAFAIILGRYNPSNWIALPLLGTAAHGRDVLGISWSLDIEVQFYLTVPFLASLLLSPGNTRNSVILVTACALTVLGWFLADNYGIDVLLAYIVLFLAGALSYTSQLKPSGRAAIVSAIVFVLIGLLALQTPLAALFDRTQANPFNDRWFSVVWVLVLAPLVHWNVRQSSSPFDRKLGDLSYSIYLVHYPLYSIADHQLGGANPVEKLALLAATMPIALIPYLLVDRPLDRRREALSKYIARRLHRFG</sequence>
<dbReference type="Proteomes" id="UP000756530">
    <property type="component" value="Unassembled WGS sequence"/>
</dbReference>
<dbReference type="InterPro" id="IPR002656">
    <property type="entry name" value="Acyl_transf_3_dom"/>
</dbReference>
<keyword evidence="4" id="KW-1185">Reference proteome</keyword>
<proteinExistence type="predicted"/>
<evidence type="ECO:0000259" key="2">
    <source>
        <dbReference type="Pfam" id="PF01757"/>
    </source>
</evidence>
<reference evidence="3 4" key="1">
    <citation type="submission" date="2021-05" db="EMBL/GenBank/DDBJ databases">
        <title>Culturable bacteria isolated from Daya Bay.</title>
        <authorList>
            <person name="Zheng W."/>
            <person name="Yu S."/>
            <person name="Huang Y."/>
        </authorList>
    </citation>
    <scope>NUCLEOTIDE SEQUENCE [LARGE SCALE GENOMIC DNA]</scope>
    <source>
        <strain evidence="3 4">DP4N28-5</strain>
    </source>
</reference>
<evidence type="ECO:0000256" key="1">
    <source>
        <dbReference type="SAM" id="Phobius"/>
    </source>
</evidence>
<dbReference type="EMBL" id="JAHUZE010000003">
    <property type="protein sequence ID" value="MBV7379795.1"/>
    <property type="molecule type" value="Genomic_DNA"/>
</dbReference>
<dbReference type="InterPro" id="IPR050879">
    <property type="entry name" value="Acyltransferase_3"/>
</dbReference>
<organism evidence="3 4">
    <name type="scientific">Maritimibacter dapengensis</name>
    <dbReference type="NCBI Taxonomy" id="2836868"/>
    <lineage>
        <taxon>Bacteria</taxon>
        <taxon>Pseudomonadati</taxon>
        <taxon>Pseudomonadota</taxon>
        <taxon>Alphaproteobacteria</taxon>
        <taxon>Rhodobacterales</taxon>
        <taxon>Roseobacteraceae</taxon>
        <taxon>Maritimibacter</taxon>
    </lineage>
</organism>
<dbReference type="PANTHER" id="PTHR23028:SF53">
    <property type="entry name" value="ACYL_TRANSF_3 DOMAIN-CONTAINING PROTEIN"/>
    <property type="match status" value="1"/>
</dbReference>
<keyword evidence="3" id="KW-0808">Transferase</keyword>
<dbReference type="RefSeq" id="WP_218392987.1">
    <property type="nucleotide sequence ID" value="NZ_JAHUZE010000003.1"/>
</dbReference>
<comment type="caution">
    <text evidence="3">The sequence shown here is derived from an EMBL/GenBank/DDBJ whole genome shotgun (WGS) entry which is preliminary data.</text>
</comment>
<feature type="transmembrane region" description="Helical" evidence="1">
    <location>
        <begin position="228"/>
        <end position="245"/>
    </location>
</feature>
<evidence type="ECO:0000313" key="4">
    <source>
        <dbReference type="Proteomes" id="UP000756530"/>
    </source>
</evidence>
<keyword evidence="3" id="KW-0012">Acyltransferase</keyword>
<feature type="transmembrane region" description="Helical" evidence="1">
    <location>
        <begin position="165"/>
        <end position="182"/>
    </location>
</feature>
<feature type="transmembrane region" description="Helical" evidence="1">
    <location>
        <begin position="194"/>
        <end position="216"/>
    </location>
</feature>
<name>A0ABS6T3G1_9RHOB</name>
<feature type="transmembrane region" description="Helical" evidence="1">
    <location>
        <begin position="68"/>
        <end position="90"/>
    </location>
</feature>